<comment type="subcellular location">
    <subcellularLocation>
        <location evidence="1">Membrane</location>
        <topology evidence="1">Multi-pass membrane protein</topology>
    </subcellularLocation>
</comment>
<keyword evidence="12" id="KW-0407">Ion channel</keyword>
<evidence type="ECO:0000256" key="7">
    <source>
        <dbReference type="ARBA" id="ARBA00023065"/>
    </source>
</evidence>
<evidence type="ECO:0000259" key="13">
    <source>
        <dbReference type="SMART" id="SM00918"/>
    </source>
</evidence>
<dbReference type="AlphaFoldDB" id="A0AAV2STP4"/>
<feature type="non-terminal residue" evidence="14">
    <location>
        <position position="264"/>
    </location>
</feature>
<accession>A0AAV2STP4</accession>
<name>A0AAV2STP4_MEGNR</name>
<evidence type="ECO:0000313" key="15">
    <source>
        <dbReference type="Proteomes" id="UP001497623"/>
    </source>
</evidence>
<evidence type="ECO:0000256" key="10">
    <source>
        <dbReference type="ARBA" id="ARBA00023180"/>
    </source>
</evidence>
<dbReference type="FunFam" id="3.40.190.10:FF:000009">
    <property type="entry name" value="Putative glutamate receptor ionotropic NMDA 2B"/>
    <property type="match status" value="1"/>
</dbReference>
<dbReference type="SUPFAM" id="SSF53850">
    <property type="entry name" value="Periplasmic binding protein-like II"/>
    <property type="match status" value="1"/>
</dbReference>
<dbReference type="Proteomes" id="UP001497623">
    <property type="component" value="Unassembled WGS sequence"/>
</dbReference>
<dbReference type="Gene3D" id="3.40.190.10">
    <property type="entry name" value="Periplasmic binding protein-like II"/>
    <property type="match status" value="1"/>
</dbReference>
<keyword evidence="2" id="KW-0813">Transport</keyword>
<keyword evidence="7" id="KW-0406">Ion transport</keyword>
<dbReference type="GO" id="GO:0015276">
    <property type="term" value="F:ligand-gated monoatomic ion channel activity"/>
    <property type="evidence" value="ECO:0007669"/>
    <property type="project" value="InterPro"/>
</dbReference>
<evidence type="ECO:0000256" key="12">
    <source>
        <dbReference type="ARBA" id="ARBA00023303"/>
    </source>
</evidence>
<evidence type="ECO:0000256" key="4">
    <source>
        <dbReference type="ARBA" id="ARBA00022723"/>
    </source>
</evidence>
<feature type="non-terminal residue" evidence="14">
    <location>
        <position position="1"/>
    </location>
</feature>
<evidence type="ECO:0000256" key="11">
    <source>
        <dbReference type="ARBA" id="ARBA00023286"/>
    </source>
</evidence>
<protein>
    <recommendedName>
        <fullName evidence="13">Ionotropic glutamate receptor L-glutamate and glycine-binding domain-containing protein</fullName>
    </recommendedName>
</protein>
<evidence type="ECO:0000256" key="8">
    <source>
        <dbReference type="ARBA" id="ARBA00023136"/>
    </source>
</evidence>
<keyword evidence="4" id="KW-0479">Metal-binding</keyword>
<keyword evidence="5" id="KW-0862">Zinc</keyword>
<keyword evidence="9" id="KW-0675">Receptor</keyword>
<keyword evidence="10" id="KW-0325">Glycoprotein</keyword>
<dbReference type="SMART" id="SM00918">
    <property type="entry name" value="Lig_chan-Glu_bd"/>
    <property type="match status" value="1"/>
</dbReference>
<keyword evidence="11" id="KW-1071">Ligand-gated ion channel</keyword>
<evidence type="ECO:0000313" key="14">
    <source>
        <dbReference type="EMBL" id="CAL4240955.1"/>
    </source>
</evidence>
<evidence type="ECO:0000256" key="1">
    <source>
        <dbReference type="ARBA" id="ARBA00004141"/>
    </source>
</evidence>
<keyword evidence="6" id="KW-1133">Transmembrane helix</keyword>
<keyword evidence="15" id="KW-1185">Reference proteome</keyword>
<reference evidence="14 15" key="1">
    <citation type="submission" date="2024-05" db="EMBL/GenBank/DDBJ databases">
        <authorList>
            <person name="Wallberg A."/>
        </authorList>
    </citation>
    <scope>NUCLEOTIDE SEQUENCE [LARGE SCALE GENOMIC DNA]</scope>
</reference>
<organism evidence="14 15">
    <name type="scientific">Meganyctiphanes norvegica</name>
    <name type="common">Northern krill</name>
    <name type="synonym">Thysanopoda norvegica</name>
    <dbReference type="NCBI Taxonomy" id="48144"/>
    <lineage>
        <taxon>Eukaryota</taxon>
        <taxon>Metazoa</taxon>
        <taxon>Ecdysozoa</taxon>
        <taxon>Arthropoda</taxon>
        <taxon>Crustacea</taxon>
        <taxon>Multicrustacea</taxon>
        <taxon>Malacostraca</taxon>
        <taxon>Eumalacostraca</taxon>
        <taxon>Eucarida</taxon>
        <taxon>Euphausiacea</taxon>
        <taxon>Euphausiidae</taxon>
        <taxon>Meganyctiphanes</taxon>
    </lineage>
</organism>
<dbReference type="Pfam" id="PF10613">
    <property type="entry name" value="Lig_chan-Glu_bd"/>
    <property type="match status" value="1"/>
</dbReference>
<dbReference type="InterPro" id="IPR019594">
    <property type="entry name" value="Glu/Gly-bd"/>
</dbReference>
<sequence length="264" mass="29152">VLLSEPGGLLEKLILSGSRQILVEVEDPVASLLLQKISSFRQFSDDHDVLTWFFLSPTKRQVIEAYHPVSEHRIYFSKYEYGSNTSGSTVEVLVKVPDYSVGLVPSAVLPSPKISPGEKIVAMYTWKPNTDLQALSVSSLYNLGGLHLKVVTIRGAPFMNVHFENNDDNQRKQKNLRSCQQPTNYTGFLKDILDIMAQHLNFTYELYVVCDGAYGGEVNGTWTGIVGEVYYGRAHLGLANLANTEPRQQVVAFATTATSYGGAG</sequence>
<dbReference type="GO" id="GO:0016020">
    <property type="term" value="C:membrane"/>
    <property type="evidence" value="ECO:0007669"/>
    <property type="project" value="UniProtKB-SubCell"/>
</dbReference>
<proteinExistence type="predicted"/>
<gene>
    <name evidence="14" type="ORF">MNOR_LOCUS40647</name>
</gene>
<evidence type="ECO:0000256" key="2">
    <source>
        <dbReference type="ARBA" id="ARBA00022448"/>
    </source>
</evidence>
<evidence type="ECO:0000256" key="5">
    <source>
        <dbReference type="ARBA" id="ARBA00022833"/>
    </source>
</evidence>
<comment type="caution">
    <text evidence="14">The sequence shown here is derived from an EMBL/GenBank/DDBJ whole genome shotgun (WGS) entry which is preliminary data.</text>
</comment>
<keyword evidence="8" id="KW-0472">Membrane</keyword>
<evidence type="ECO:0000256" key="9">
    <source>
        <dbReference type="ARBA" id="ARBA00023170"/>
    </source>
</evidence>
<evidence type="ECO:0000256" key="3">
    <source>
        <dbReference type="ARBA" id="ARBA00022692"/>
    </source>
</evidence>
<dbReference type="EMBL" id="CAXKWB010128701">
    <property type="protein sequence ID" value="CAL4240955.1"/>
    <property type="molecule type" value="Genomic_DNA"/>
</dbReference>
<dbReference type="GO" id="GO:0046872">
    <property type="term" value="F:metal ion binding"/>
    <property type="evidence" value="ECO:0007669"/>
    <property type="project" value="UniProtKB-KW"/>
</dbReference>
<keyword evidence="3" id="KW-0812">Transmembrane</keyword>
<feature type="domain" description="Ionotropic glutamate receptor L-glutamate and glycine-binding" evidence="13">
    <location>
        <begin position="162"/>
        <end position="231"/>
    </location>
</feature>
<evidence type="ECO:0000256" key="6">
    <source>
        <dbReference type="ARBA" id="ARBA00022989"/>
    </source>
</evidence>